<dbReference type="RefSeq" id="XP_038777115.1">
    <property type="nucleotide sequence ID" value="XM_038921187.1"/>
</dbReference>
<comment type="similarity">
    <text evidence="1">Belongs to the GTP cyclohydrolase I type 2/NIF3 family.</text>
</comment>
<dbReference type="Proteomes" id="UP000662931">
    <property type="component" value="Chromosome 1"/>
</dbReference>
<dbReference type="KEGG" id="bnn:FOA43_000862"/>
<evidence type="ECO:0000313" key="4">
    <source>
        <dbReference type="Proteomes" id="UP000662931"/>
    </source>
</evidence>
<proteinExistence type="inferred from homology"/>
<name>A0A875RNE9_EENNA</name>
<dbReference type="GO" id="GO:0046872">
    <property type="term" value="F:metal ion binding"/>
    <property type="evidence" value="ECO:0007669"/>
    <property type="project" value="UniProtKB-KW"/>
</dbReference>
<dbReference type="AlphaFoldDB" id="A0A875RNE9"/>
<sequence>MTTLSTKTLKQVVCGIQKLYPISFADNSWDNTGLLVDCSVSTTNETKTKLLLTVDLTQSVADEAVTTGCNLILAYHPFIFRGLKSIRPSDPQQSSLIKLIRSGISVYCPHTAIDAAKGGVNDWLAEGITDRDANLKEKTIIEPNSDGIDGVGMGRLVVLKRPISLRSVIKRVKKNLKIEHIQLATKHPDQLDELSIRTVAICAGSGSSLFRNVRADLYYTGELAHHEALFYKECGAHVIACNHSNTERGFLQVLKLQLNEQFKQMGLEQVNITISLTDRDPYQVV</sequence>
<dbReference type="InterPro" id="IPR002678">
    <property type="entry name" value="DUF34/NIF3"/>
</dbReference>
<feature type="binding site" evidence="2">
    <location>
        <position position="247"/>
    </location>
    <ligand>
        <name>a divalent metal cation</name>
        <dbReference type="ChEBI" id="CHEBI:60240"/>
        <label>1</label>
    </ligand>
</feature>
<dbReference type="GO" id="GO:0005739">
    <property type="term" value="C:mitochondrion"/>
    <property type="evidence" value="ECO:0007669"/>
    <property type="project" value="TreeGrafter"/>
</dbReference>
<dbReference type="InterPro" id="IPR036069">
    <property type="entry name" value="DUF34/NIF3_sf"/>
</dbReference>
<dbReference type="PANTHER" id="PTHR13799">
    <property type="entry name" value="NGG1 INTERACTING FACTOR 3"/>
    <property type="match status" value="1"/>
</dbReference>
<evidence type="ECO:0000313" key="3">
    <source>
        <dbReference type="EMBL" id="QPG73550.1"/>
    </source>
</evidence>
<dbReference type="PANTHER" id="PTHR13799:SF13">
    <property type="entry name" value="NIF3-LIKE PROTEIN 1"/>
    <property type="match status" value="1"/>
</dbReference>
<dbReference type="Gene3D" id="3.40.1390.30">
    <property type="entry name" value="NIF3 (NGG1p interacting factor 3)-like"/>
    <property type="match status" value="1"/>
</dbReference>
<dbReference type="GeneID" id="62194263"/>
<dbReference type="OrthoDB" id="3345469at2759"/>
<feature type="binding site" evidence="2">
    <location>
        <position position="114"/>
    </location>
    <ligand>
        <name>a divalent metal cation</name>
        <dbReference type="ChEBI" id="CHEBI:60240"/>
        <label>1</label>
    </ligand>
</feature>
<dbReference type="Pfam" id="PF01784">
    <property type="entry name" value="DUF34_NIF3"/>
    <property type="match status" value="1"/>
</dbReference>
<keyword evidence="2" id="KW-0479">Metal-binding</keyword>
<evidence type="ECO:0000256" key="2">
    <source>
        <dbReference type="PIRSR" id="PIRSR602678-1"/>
    </source>
</evidence>
<feature type="binding site" evidence="2">
    <location>
        <position position="243"/>
    </location>
    <ligand>
        <name>a divalent metal cation</name>
        <dbReference type="ChEBI" id="CHEBI:60240"/>
        <label>1</label>
    </ligand>
</feature>
<accession>A0A875RNE9</accession>
<evidence type="ECO:0000256" key="1">
    <source>
        <dbReference type="ARBA" id="ARBA00006964"/>
    </source>
</evidence>
<keyword evidence="4" id="KW-1185">Reference proteome</keyword>
<dbReference type="SUPFAM" id="SSF102705">
    <property type="entry name" value="NIF3 (NGG1p interacting factor 3)-like"/>
    <property type="match status" value="1"/>
</dbReference>
<gene>
    <name evidence="3" type="ORF">FOA43_000862</name>
</gene>
<reference evidence="3" key="1">
    <citation type="submission" date="2020-10" db="EMBL/GenBank/DDBJ databases">
        <authorList>
            <person name="Roach M.J.R."/>
        </authorList>
    </citation>
    <scope>NUCLEOTIDE SEQUENCE</scope>
    <source>
        <strain evidence="3">CBS 1945</strain>
    </source>
</reference>
<dbReference type="EMBL" id="CP064812">
    <property type="protein sequence ID" value="QPG73550.1"/>
    <property type="molecule type" value="Genomic_DNA"/>
</dbReference>
<feature type="binding site" evidence="2">
    <location>
        <position position="76"/>
    </location>
    <ligand>
        <name>a divalent metal cation</name>
        <dbReference type="ChEBI" id="CHEBI:60240"/>
        <label>1</label>
    </ligand>
</feature>
<dbReference type="FunFam" id="3.40.1390.30:FF:000001">
    <property type="entry name" value="GTP cyclohydrolase 1 type 2"/>
    <property type="match status" value="1"/>
</dbReference>
<dbReference type="NCBIfam" id="TIGR00486">
    <property type="entry name" value="YbgI_SA1388"/>
    <property type="match status" value="1"/>
</dbReference>
<protein>
    <submittedName>
        <fullName evidence="3">Uncharacterized protein</fullName>
    </submittedName>
</protein>
<organism evidence="3 4">
    <name type="scientific">Eeniella nana</name>
    <name type="common">Yeast</name>
    <name type="synonym">Brettanomyces nanus</name>
    <dbReference type="NCBI Taxonomy" id="13502"/>
    <lineage>
        <taxon>Eukaryota</taxon>
        <taxon>Fungi</taxon>
        <taxon>Dikarya</taxon>
        <taxon>Ascomycota</taxon>
        <taxon>Saccharomycotina</taxon>
        <taxon>Pichiomycetes</taxon>
        <taxon>Pichiales</taxon>
        <taxon>Pichiaceae</taxon>
        <taxon>Brettanomyces</taxon>
    </lineage>
</organism>